<feature type="transmembrane region" description="Helical" evidence="1">
    <location>
        <begin position="166"/>
        <end position="184"/>
    </location>
</feature>
<evidence type="ECO:0000256" key="1">
    <source>
        <dbReference type="SAM" id="Phobius"/>
    </source>
</evidence>
<feature type="transmembrane region" description="Helical" evidence="1">
    <location>
        <begin position="236"/>
        <end position="256"/>
    </location>
</feature>
<feature type="transmembrane region" description="Helical" evidence="1">
    <location>
        <begin position="18"/>
        <end position="36"/>
    </location>
</feature>
<keyword evidence="3" id="KW-1185">Reference proteome</keyword>
<feature type="transmembrane region" description="Helical" evidence="1">
    <location>
        <begin position="346"/>
        <end position="366"/>
    </location>
</feature>
<name>A0ABU3KMX2_9BURK</name>
<proteinExistence type="predicted"/>
<feature type="transmembrane region" description="Helical" evidence="1">
    <location>
        <begin position="378"/>
        <end position="403"/>
    </location>
</feature>
<keyword evidence="1" id="KW-1133">Transmembrane helix</keyword>
<keyword evidence="1" id="KW-0812">Transmembrane</keyword>
<dbReference type="Proteomes" id="UP001321700">
    <property type="component" value="Unassembled WGS sequence"/>
</dbReference>
<feature type="transmembrane region" description="Helical" evidence="1">
    <location>
        <begin position="204"/>
        <end position="224"/>
    </location>
</feature>
<organism evidence="2 3">
    <name type="scientific">Rhodoferax potami</name>
    <dbReference type="NCBI Taxonomy" id="3068338"/>
    <lineage>
        <taxon>Bacteria</taxon>
        <taxon>Pseudomonadati</taxon>
        <taxon>Pseudomonadota</taxon>
        <taxon>Betaproteobacteria</taxon>
        <taxon>Burkholderiales</taxon>
        <taxon>Comamonadaceae</taxon>
        <taxon>Rhodoferax</taxon>
    </lineage>
</organism>
<feature type="transmembrane region" description="Helical" evidence="1">
    <location>
        <begin position="95"/>
        <end position="117"/>
    </location>
</feature>
<feature type="transmembrane region" description="Helical" evidence="1">
    <location>
        <begin position="42"/>
        <end position="65"/>
    </location>
</feature>
<feature type="transmembrane region" description="Helical" evidence="1">
    <location>
        <begin position="423"/>
        <end position="442"/>
    </location>
</feature>
<gene>
    <name evidence="2" type="ORF">RAE19_10165</name>
</gene>
<feature type="transmembrane region" description="Helical" evidence="1">
    <location>
        <begin position="123"/>
        <end position="145"/>
    </location>
</feature>
<evidence type="ECO:0000313" key="3">
    <source>
        <dbReference type="Proteomes" id="UP001321700"/>
    </source>
</evidence>
<evidence type="ECO:0000313" key="2">
    <source>
        <dbReference type="EMBL" id="MDT7519072.1"/>
    </source>
</evidence>
<dbReference type="RefSeq" id="WP_313874777.1">
    <property type="nucleotide sequence ID" value="NZ_JAVBIK010000001.1"/>
</dbReference>
<dbReference type="EMBL" id="JAVBIK010000001">
    <property type="protein sequence ID" value="MDT7519072.1"/>
    <property type="molecule type" value="Genomic_DNA"/>
</dbReference>
<reference evidence="2 3" key="1">
    <citation type="submission" date="2023-08" db="EMBL/GenBank/DDBJ databases">
        <title>Rhodoferax potami sp. nov. and Rhodoferax mekongensis sp. nov., isolated from the Mekong River in Thailand.</title>
        <authorList>
            <person name="Kitikhun S."/>
            <person name="Charoenyingcharoen P."/>
            <person name="Siriarchawattana P."/>
            <person name="Likhitrattanapisal S."/>
            <person name="Nilsakha T."/>
            <person name="Chanpet A."/>
            <person name="Rattanawaree P."/>
            <person name="Ingsriswang S."/>
        </authorList>
    </citation>
    <scope>NUCLEOTIDE SEQUENCE [LARGE SCALE GENOMIC DNA]</scope>
    <source>
        <strain evidence="2 3">TBRC 17660</strain>
    </source>
</reference>
<comment type="caution">
    <text evidence="2">The sequence shown here is derived from an EMBL/GenBank/DDBJ whole genome shotgun (WGS) entry which is preliminary data.</text>
</comment>
<feature type="transmembrane region" description="Helical" evidence="1">
    <location>
        <begin position="305"/>
        <end position="326"/>
    </location>
</feature>
<evidence type="ECO:0008006" key="4">
    <source>
        <dbReference type="Google" id="ProtNLM"/>
    </source>
</evidence>
<keyword evidence="1" id="KW-0472">Membrane</keyword>
<feature type="transmembrane region" description="Helical" evidence="1">
    <location>
        <begin position="262"/>
        <end position="281"/>
    </location>
</feature>
<sequence>MNPEFKRNLWLEMSPSRLAIMPGVLALIGLLVYVLNPDDPQRSLFVAFSVLFVGLTVGWGSLLVVSSINNEVSERTWDQQRLSALSPWSMAWGKLFGSAAYAWYGGLLCAFVAVVAALSGPAFWSRCVWLLVGAVGTVALHAWLMASRLHTLDIRSEKASGMAGRLFGVFLVLQTLPVIFMVLRDPSSPDREGLGSWWGWGLPLSIQSLLVALLLLALGLLALWRSMGKQLMVRGVPWAWALGVLGLGWVIAGFMPTPGWGAPLWMTLACTALASTYGALFTESNNRLVWQAVLYHRAHSPARRVWQALPLWPVSWALAAVCLVAYSLTGGAASEAARDVPALEGLMWMALLHTLRDCGIYHFFALRNTSRKPTAMTLLTLFVLGVVLPALVASAAPGLAPWLEPFFGAKALAMGEESLGASAWLGMALHLVVVAGLVAWRWSAGAPAALRSARAD</sequence>
<accession>A0ABU3KMX2</accession>
<protein>
    <recommendedName>
        <fullName evidence="4">ABC transporter permease</fullName>
    </recommendedName>
</protein>